<dbReference type="EMBL" id="CAJVCH010021320">
    <property type="protein sequence ID" value="CAG7690566.1"/>
    <property type="molecule type" value="Genomic_DNA"/>
</dbReference>
<gene>
    <name evidence="1" type="ORF">AFUS01_LOCUS3530</name>
</gene>
<sequence length="65" mass="7818">FIPLYFAAKKIYIYQKHHSQRDREDWRSFYPMTFDLPHMRSFVNEPYRAGTPQAHLSSLEEAPNS</sequence>
<protein>
    <submittedName>
        <fullName evidence="1">Uncharacterized protein</fullName>
    </submittedName>
</protein>
<proteinExistence type="predicted"/>
<evidence type="ECO:0000313" key="2">
    <source>
        <dbReference type="Proteomes" id="UP000708208"/>
    </source>
</evidence>
<accession>A0A8J2JS32</accession>
<dbReference type="AlphaFoldDB" id="A0A8J2JS32"/>
<name>A0A8J2JS32_9HEXA</name>
<reference evidence="1" key="1">
    <citation type="submission" date="2021-06" db="EMBL/GenBank/DDBJ databases">
        <authorList>
            <person name="Hodson N. C."/>
            <person name="Mongue J. A."/>
            <person name="Jaron S. K."/>
        </authorList>
    </citation>
    <scope>NUCLEOTIDE SEQUENCE</scope>
</reference>
<keyword evidence="2" id="KW-1185">Reference proteome</keyword>
<feature type="non-terminal residue" evidence="1">
    <location>
        <position position="65"/>
    </location>
</feature>
<evidence type="ECO:0000313" key="1">
    <source>
        <dbReference type="EMBL" id="CAG7690566.1"/>
    </source>
</evidence>
<comment type="caution">
    <text evidence="1">The sequence shown here is derived from an EMBL/GenBank/DDBJ whole genome shotgun (WGS) entry which is preliminary data.</text>
</comment>
<dbReference type="Proteomes" id="UP000708208">
    <property type="component" value="Unassembled WGS sequence"/>
</dbReference>
<organism evidence="1 2">
    <name type="scientific">Allacma fusca</name>
    <dbReference type="NCBI Taxonomy" id="39272"/>
    <lineage>
        <taxon>Eukaryota</taxon>
        <taxon>Metazoa</taxon>
        <taxon>Ecdysozoa</taxon>
        <taxon>Arthropoda</taxon>
        <taxon>Hexapoda</taxon>
        <taxon>Collembola</taxon>
        <taxon>Symphypleona</taxon>
        <taxon>Sminthuridae</taxon>
        <taxon>Allacma</taxon>
    </lineage>
</organism>